<sequence>MVKPPVNHKRPPPPLRSDNRFRREQSASAASQLVPSTDPPPSDHSLSTLGEVTGLIFCCALMAMEPEAESPEIPFAANIDEESTGKGPVTSLDSSCPSTFNGIIQENRVHSTPEVKGPEAAQWPEYLNSEHSCFSAELKLALQSDRHLVRSYTYTSEDSSSAGDSSPSSSTNLAESDELSSEKNEGRMTLWAGSYRSSDDNPSTRDGEEQPQYDRAGPASSSRTRVAKTVQSSSNVKWVNSSSRKVPRIKKCQRTQKQKEQIQRVRRAREAVIRRKCAPQWIGSSSDGDSSSNSELDEVVACDSSQASHRNPLDPMDEDDVLVIEPLTSSTLPVSEEVNITSSDSEVEIINVVDDERPSVSGTWIGHTVKKPASSRLQAPPGHHTTSAEVVDLTLDDNDTLTMLGDLPPDDSLSSPEIVQPGLAKDPSTGVSPAVNISATNVPCASFSTAAAACTSTVTLAASHMVSGERAVTSVSAMSPSCQLQRASKYSACCSQRCRCSSARLGSHRPCPAHSYFQQYHTEQVQGQTYQAQPSQPHHLHSHNQFLNQSHQSWTHQPHPHFPPPEFQHVQPTRPQSVVSGTNIRGGEIPAMQGNQASSCDLTNLDEDIDGVEGAQKSSAQTPSWHAHNSEEMEVNGSHSGTAQPRVLQTPTVLSPTIWHTPPNEDSAFSRALARPTPTTQAVSLSCQPPTSTSYPIARPVPSYHTRMQPGLSTTYRPTASQQLPPMPTSQQPVPPLHMVPFQQPPLAAPPLLMNTPLVPASTPQQQQQQQCSVYQQQQQCSVYQQQQQQCSVYQQQQQCSVYQQQQQCSVYQYQQQQQCSVYQQQQQCSVYQQQQQCSVYQQRGPEIQRNHWMETVREERVTSNFPQYHSGHVHLHRYQLVPPRLHLISMATPSIPVVMPDIFMHPHLQVFPHHGLRGMQSHVTMHRGYQDLLHLEDQFSDLNHGASQSTIERYTFLHKYEKRTLETCEEGKEAAEVEEKCTICLSPLEEGEDVRFPSVRLAYPINAHLFCASHACISSTRFVWTNGWPPVRSVPFVEWTLKPSFLLTPNCLETTEGFGVKFPDYSGLWEFKSGNCMESSACADWIRRSKNVQRLQSSRGHVRFSEMTVRSLVPCPV</sequence>
<evidence type="ECO:0000256" key="1">
    <source>
        <dbReference type="SAM" id="MobiDB-lite"/>
    </source>
</evidence>
<feature type="compositionally biased region" description="Polar residues" evidence="1">
    <location>
        <begin position="681"/>
        <end position="695"/>
    </location>
</feature>
<keyword evidence="3" id="KW-1185">Reference proteome</keyword>
<proteinExistence type="predicted"/>
<comment type="caution">
    <text evidence="2">The sequence shown here is derived from an EMBL/GenBank/DDBJ whole genome shotgun (WGS) entry which is preliminary data.</text>
</comment>
<gene>
    <name evidence="2" type="ORF">chiPu_0011870</name>
</gene>
<dbReference type="Proteomes" id="UP000287033">
    <property type="component" value="Unassembled WGS sequence"/>
</dbReference>
<organism evidence="2 3">
    <name type="scientific">Chiloscyllium punctatum</name>
    <name type="common">Brownbanded bambooshark</name>
    <name type="synonym">Hemiscyllium punctatum</name>
    <dbReference type="NCBI Taxonomy" id="137246"/>
    <lineage>
        <taxon>Eukaryota</taxon>
        <taxon>Metazoa</taxon>
        <taxon>Chordata</taxon>
        <taxon>Craniata</taxon>
        <taxon>Vertebrata</taxon>
        <taxon>Chondrichthyes</taxon>
        <taxon>Elasmobranchii</taxon>
        <taxon>Galeomorphii</taxon>
        <taxon>Galeoidea</taxon>
        <taxon>Orectolobiformes</taxon>
        <taxon>Hemiscylliidae</taxon>
        <taxon>Chiloscyllium</taxon>
    </lineage>
</organism>
<feature type="compositionally biased region" description="Basic residues" evidence="1">
    <location>
        <begin position="245"/>
        <end position="256"/>
    </location>
</feature>
<evidence type="ECO:0000313" key="2">
    <source>
        <dbReference type="EMBL" id="GCC33401.1"/>
    </source>
</evidence>
<feature type="compositionally biased region" description="Basic and acidic residues" evidence="1">
    <location>
        <begin position="197"/>
        <end position="208"/>
    </location>
</feature>
<protein>
    <submittedName>
        <fullName evidence="2">Uncharacterized protein</fullName>
    </submittedName>
</protein>
<reference evidence="2 3" key="1">
    <citation type="journal article" date="2018" name="Nat. Ecol. Evol.">
        <title>Shark genomes provide insights into elasmobranch evolution and the origin of vertebrates.</title>
        <authorList>
            <person name="Hara Y"/>
            <person name="Yamaguchi K"/>
            <person name="Onimaru K"/>
            <person name="Kadota M"/>
            <person name="Koyanagi M"/>
            <person name="Keeley SD"/>
            <person name="Tatsumi K"/>
            <person name="Tanaka K"/>
            <person name="Motone F"/>
            <person name="Kageyama Y"/>
            <person name="Nozu R"/>
            <person name="Adachi N"/>
            <person name="Nishimura O"/>
            <person name="Nakagawa R"/>
            <person name="Tanegashima C"/>
            <person name="Kiyatake I"/>
            <person name="Matsumoto R"/>
            <person name="Murakumo K"/>
            <person name="Nishida K"/>
            <person name="Terakita A"/>
            <person name="Kuratani S"/>
            <person name="Sato K"/>
            <person name="Hyodo S Kuraku.S."/>
        </authorList>
    </citation>
    <scope>NUCLEOTIDE SEQUENCE [LARGE SCALE GENOMIC DNA]</scope>
</reference>
<feature type="compositionally biased region" description="Polar residues" evidence="1">
    <location>
        <begin position="573"/>
        <end position="583"/>
    </location>
</feature>
<feature type="compositionally biased region" description="Basic residues" evidence="1">
    <location>
        <begin position="1"/>
        <end position="11"/>
    </location>
</feature>
<accession>A0A401SSN6</accession>
<feature type="compositionally biased region" description="Polar residues" evidence="1">
    <location>
        <begin position="593"/>
        <end position="602"/>
    </location>
</feature>
<feature type="compositionally biased region" description="Polar residues" evidence="1">
    <location>
        <begin position="26"/>
        <end position="35"/>
    </location>
</feature>
<name>A0A401SSN6_CHIPU</name>
<dbReference type="STRING" id="137246.A0A401SSN6"/>
<feature type="compositionally biased region" description="Low complexity" evidence="1">
    <location>
        <begin position="156"/>
        <end position="170"/>
    </location>
</feature>
<evidence type="ECO:0000313" key="3">
    <source>
        <dbReference type="Proteomes" id="UP000287033"/>
    </source>
</evidence>
<dbReference type="EMBL" id="BEZZ01000514">
    <property type="protein sequence ID" value="GCC33401.1"/>
    <property type="molecule type" value="Genomic_DNA"/>
</dbReference>
<dbReference type="OMA" id="MESSACA"/>
<feature type="region of interest" description="Disordered" evidence="1">
    <location>
        <begin position="681"/>
        <end position="704"/>
    </location>
</feature>
<feature type="region of interest" description="Disordered" evidence="1">
    <location>
        <begin position="154"/>
        <end position="263"/>
    </location>
</feature>
<dbReference type="AlphaFoldDB" id="A0A401SSN6"/>
<feature type="region of interest" description="Disordered" evidence="1">
    <location>
        <begin position="615"/>
        <end position="642"/>
    </location>
</feature>
<feature type="region of interest" description="Disordered" evidence="1">
    <location>
        <begin position="549"/>
        <end position="602"/>
    </location>
</feature>
<feature type="compositionally biased region" description="Low complexity" evidence="1">
    <location>
        <begin position="230"/>
        <end position="244"/>
    </location>
</feature>
<feature type="region of interest" description="Disordered" evidence="1">
    <location>
        <begin position="1"/>
        <end position="47"/>
    </location>
</feature>
<dbReference type="OrthoDB" id="9984778at2759"/>